<dbReference type="GO" id="GO:0008889">
    <property type="term" value="F:glycerophosphodiester phosphodiesterase activity"/>
    <property type="evidence" value="ECO:0007669"/>
    <property type="project" value="UniProtKB-EC"/>
</dbReference>
<dbReference type="AlphaFoldDB" id="A0AAD5WWQ8"/>
<dbReference type="EMBL" id="JAKWBI020000029">
    <property type="protein sequence ID" value="KAJ2905569.1"/>
    <property type="molecule type" value="Genomic_DNA"/>
</dbReference>
<evidence type="ECO:0000256" key="6">
    <source>
        <dbReference type="ARBA" id="ARBA00047512"/>
    </source>
</evidence>
<comment type="similarity">
    <text evidence="1">Belongs to the glycerophosphoryl diester phosphodiesterase family.</text>
</comment>
<dbReference type="GO" id="GO:0006071">
    <property type="term" value="P:glycerol metabolic process"/>
    <property type="evidence" value="ECO:0007669"/>
    <property type="project" value="UniProtKB-KW"/>
</dbReference>
<evidence type="ECO:0000259" key="8">
    <source>
        <dbReference type="PROSITE" id="PS51704"/>
    </source>
</evidence>
<evidence type="ECO:0000256" key="3">
    <source>
        <dbReference type="ARBA" id="ARBA00022729"/>
    </source>
</evidence>
<keyword evidence="3 7" id="KW-0732">Signal</keyword>
<dbReference type="Pfam" id="PF03009">
    <property type="entry name" value="GDPD"/>
    <property type="match status" value="1"/>
</dbReference>
<proteinExistence type="inferred from homology"/>
<dbReference type="SUPFAM" id="SSF51695">
    <property type="entry name" value="PLC-like phosphodiesterases"/>
    <property type="match status" value="1"/>
</dbReference>
<dbReference type="Proteomes" id="UP001201980">
    <property type="component" value="Unassembled WGS sequence"/>
</dbReference>
<comment type="catalytic activity">
    <reaction evidence="6">
        <text>a sn-glycero-3-phosphodiester + H2O = an alcohol + sn-glycerol 3-phosphate + H(+)</text>
        <dbReference type="Rhea" id="RHEA:12969"/>
        <dbReference type="ChEBI" id="CHEBI:15377"/>
        <dbReference type="ChEBI" id="CHEBI:15378"/>
        <dbReference type="ChEBI" id="CHEBI:30879"/>
        <dbReference type="ChEBI" id="CHEBI:57597"/>
        <dbReference type="ChEBI" id="CHEBI:83408"/>
        <dbReference type="EC" id="3.1.4.46"/>
    </reaction>
</comment>
<sequence length="419" mass="45391">MKLTVLLPLAVAASAAPSRRGSHHGSGSGSQQSINVQLGPRPYFLVDDMDDGPLKDTLSSCKENTPHTSHWSIGHRGGGTLMIPEESLESIKAGIRMGAGIQECDVTFTSDMQLVCRHSQCDLHTTTNIVATELGAKCTEPFTPADPESGTEASATCCTSDITLAEFKTLCAKMDGSNSSAVTAEDYLDGTPSWRTDLYAQCATVMTHAEFIKHVDGTGLGLHFTPELKTPEVDMPFNGGNYTQQVFARQMLDEYRAAGIAASRVWPQSFLYDDILFWMQQEPEFGAQAVFLDETGDTDETFPYAVGNLSTYAQDGVRIVAPPLYYLVALDDEGNLVPSEYAAAAKELGLDILTWSLERSGRLGDEDRGGYYYTSIANATDNDGDVFGYLDVLARDVGVKGVFSDWSATVTYYANCFGL</sequence>
<accession>A0AAD5WWQ8</accession>
<feature type="domain" description="GP-PDE" evidence="8">
    <location>
        <begin position="70"/>
        <end position="397"/>
    </location>
</feature>
<evidence type="ECO:0000256" key="2">
    <source>
        <dbReference type="ARBA" id="ARBA00012247"/>
    </source>
</evidence>
<comment type="caution">
    <text evidence="9">The sequence shown here is derived from an EMBL/GenBank/DDBJ whole genome shotgun (WGS) entry which is preliminary data.</text>
</comment>
<evidence type="ECO:0000256" key="1">
    <source>
        <dbReference type="ARBA" id="ARBA00007277"/>
    </source>
</evidence>
<dbReference type="GO" id="GO:0006629">
    <property type="term" value="P:lipid metabolic process"/>
    <property type="evidence" value="ECO:0007669"/>
    <property type="project" value="InterPro"/>
</dbReference>
<dbReference type="EC" id="3.1.4.46" evidence="2"/>
<dbReference type="PANTHER" id="PTHR43620:SF7">
    <property type="entry name" value="GLYCEROPHOSPHODIESTER PHOSPHODIESTERASE GDPD5-RELATED"/>
    <property type="match status" value="1"/>
</dbReference>
<evidence type="ECO:0000313" key="9">
    <source>
        <dbReference type="EMBL" id="KAJ2905569.1"/>
    </source>
</evidence>
<keyword evidence="5" id="KW-0378">Hydrolase</keyword>
<dbReference type="InterPro" id="IPR017946">
    <property type="entry name" value="PLC-like_Pdiesterase_TIM-brl"/>
</dbReference>
<feature type="signal peptide" evidence="7">
    <location>
        <begin position="1"/>
        <end position="15"/>
    </location>
</feature>
<evidence type="ECO:0000256" key="7">
    <source>
        <dbReference type="SAM" id="SignalP"/>
    </source>
</evidence>
<evidence type="ECO:0000256" key="5">
    <source>
        <dbReference type="ARBA" id="ARBA00022801"/>
    </source>
</evidence>
<dbReference type="PROSITE" id="PS51704">
    <property type="entry name" value="GP_PDE"/>
    <property type="match status" value="1"/>
</dbReference>
<dbReference type="InterPro" id="IPR030395">
    <property type="entry name" value="GP_PDE_dom"/>
</dbReference>
<keyword evidence="10" id="KW-1185">Reference proteome</keyword>
<protein>
    <recommendedName>
        <fullName evidence="2">glycerophosphodiester phosphodiesterase</fullName>
        <ecNumber evidence="2">3.1.4.46</ecNumber>
    </recommendedName>
</protein>
<reference evidence="9" key="1">
    <citation type="submission" date="2022-07" db="EMBL/GenBank/DDBJ databases">
        <title>Draft genome sequence of Zalerion maritima ATCC 34329, a (micro)plastics degrading marine fungus.</title>
        <authorList>
            <person name="Paco A."/>
            <person name="Goncalves M.F.M."/>
            <person name="Rocha-Santos T.A.P."/>
            <person name="Alves A."/>
        </authorList>
    </citation>
    <scope>NUCLEOTIDE SEQUENCE</scope>
    <source>
        <strain evidence="9">ATCC 34329</strain>
    </source>
</reference>
<organism evidence="9 10">
    <name type="scientific">Zalerion maritima</name>
    <dbReference type="NCBI Taxonomy" id="339359"/>
    <lineage>
        <taxon>Eukaryota</taxon>
        <taxon>Fungi</taxon>
        <taxon>Dikarya</taxon>
        <taxon>Ascomycota</taxon>
        <taxon>Pezizomycotina</taxon>
        <taxon>Sordariomycetes</taxon>
        <taxon>Lulworthiomycetidae</taxon>
        <taxon>Lulworthiales</taxon>
        <taxon>Lulworthiaceae</taxon>
        <taxon>Zalerion</taxon>
    </lineage>
</organism>
<feature type="chain" id="PRO_5042139726" description="glycerophosphodiester phosphodiesterase" evidence="7">
    <location>
        <begin position="16"/>
        <end position="419"/>
    </location>
</feature>
<name>A0AAD5WWQ8_9PEZI</name>
<evidence type="ECO:0000256" key="4">
    <source>
        <dbReference type="ARBA" id="ARBA00022798"/>
    </source>
</evidence>
<keyword evidence="4" id="KW-0319">Glycerol metabolism</keyword>
<gene>
    <name evidence="9" type="ORF">MKZ38_005032</name>
</gene>
<evidence type="ECO:0000313" key="10">
    <source>
        <dbReference type="Proteomes" id="UP001201980"/>
    </source>
</evidence>
<dbReference type="Gene3D" id="3.20.20.190">
    <property type="entry name" value="Phosphatidylinositol (PI) phosphodiesterase"/>
    <property type="match status" value="1"/>
</dbReference>
<dbReference type="PANTHER" id="PTHR43620">
    <property type="entry name" value="GLYCEROPHOSPHORYL DIESTER PHOSPHODIESTERASE"/>
    <property type="match status" value="1"/>
</dbReference>